<reference evidence="2" key="1">
    <citation type="submission" date="2013-01" db="EMBL/GenBank/DDBJ databases">
        <title>Draft Genome Sequence of a Mulberry Tree, Morus notabilis C.K. Schneid.</title>
        <authorList>
            <person name="He N."/>
            <person name="Zhao S."/>
        </authorList>
    </citation>
    <scope>NUCLEOTIDE SEQUENCE</scope>
</reference>
<dbReference type="Proteomes" id="UP000030645">
    <property type="component" value="Unassembled WGS sequence"/>
</dbReference>
<organism evidence="1 2">
    <name type="scientific">Morus notabilis</name>
    <dbReference type="NCBI Taxonomy" id="981085"/>
    <lineage>
        <taxon>Eukaryota</taxon>
        <taxon>Viridiplantae</taxon>
        <taxon>Streptophyta</taxon>
        <taxon>Embryophyta</taxon>
        <taxon>Tracheophyta</taxon>
        <taxon>Spermatophyta</taxon>
        <taxon>Magnoliopsida</taxon>
        <taxon>eudicotyledons</taxon>
        <taxon>Gunneridae</taxon>
        <taxon>Pentapetalae</taxon>
        <taxon>rosids</taxon>
        <taxon>fabids</taxon>
        <taxon>Rosales</taxon>
        <taxon>Moraceae</taxon>
        <taxon>Moreae</taxon>
        <taxon>Morus</taxon>
    </lineage>
</organism>
<protein>
    <submittedName>
        <fullName evidence="1">Uncharacterized protein</fullName>
    </submittedName>
</protein>
<accession>W9QVZ1</accession>
<dbReference type="AlphaFoldDB" id="W9QVZ1"/>
<keyword evidence="2" id="KW-1185">Reference proteome</keyword>
<gene>
    <name evidence="1" type="ORF">L484_001768</name>
</gene>
<name>W9QVZ1_9ROSA</name>
<evidence type="ECO:0000313" key="2">
    <source>
        <dbReference type="Proteomes" id="UP000030645"/>
    </source>
</evidence>
<dbReference type="EMBL" id="KE343253">
    <property type="protein sequence ID" value="EXB19759.1"/>
    <property type="molecule type" value="Genomic_DNA"/>
</dbReference>
<sequence length="73" mass="7567">MKAGIPTAKASCGIFSLVRFTDFEALLAAMRSSNSSPTSETPPILLKHKTGIKRKPRAVVAAKGAVAAAIAKD</sequence>
<evidence type="ECO:0000313" key="1">
    <source>
        <dbReference type="EMBL" id="EXB19759.1"/>
    </source>
</evidence>
<proteinExistence type="predicted"/>